<accession>A0A1M7E9Z1</accession>
<evidence type="ECO:0000313" key="2">
    <source>
        <dbReference type="EMBL" id="GEN22770.1"/>
    </source>
</evidence>
<feature type="region of interest" description="Disordered" evidence="1">
    <location>
        <begin position="104"/>
        <end position="143"/>
    </location>
</feature>
<reference evidence="2 5" key="2">
    <citation type="submission" date="2019-07" db="EMBL/GenBank/DDBJ databases">
        <title>Whole genome shotgun sequence of Halomonas cupida NBRC 102219.</title>
        <authorList>
            <person name="Hosoyama A."/>
            <person name="Uohara A."/>
            <person name="Ohji S."/>
            <person name="Ichikawa N."/>
        </authorList>
    </citation>
    <scope>NUCLEOTIDE SEQUENCE [LARGE SCALE GENOMIC DNA]</scope>
    <source>
        <strain evidence="2 5">NBRC 102219</strain>
    </source>
</reference>
<evidence type="ECO:0000256" key="1">
    <source>
        <dbReference type="SAM" id="MobiDB-lite"/>
    </source>
</evidence>
<keyword evidence="5" id="KW-1185">Reference proteome</keyword>
<dbReference type="EMBL" id="FRCA01000003">
    <property type="protein sequence ID" value="SHL88582.1"/>
    <property type="molecule type" value="Genomic_DNA"/>
</dbReference>
<protein>
    <submittedName>
        <fullName evidence="3">Uncharacterized protein</fullName>
    </submittedName>
</protein>
<reference evidence="3 4" key="1">
    <citation type="submission" date="2016-11" db="EMBL/GenBank/DDBJ databases">
        <authorList>
            <person name="Jaros S."/>
            <person name="Januszkiewicz K."/>
            <person name="Wedrychowicz H."/>
        </authorList>
    </citation>
    <scope>NUCLEOTIDE SEQUENCE [LARGE SCALE GENOMIC DNA]</scope>
    <source>
        <strain evidence="3 4">DSM 4740</strain>
    </source>
</reference>
<gene>
    <name evidence="2" type="ORF">HCU01_07190</name>
    <name evidence="3" type="ORF">SAMN05660971_01692</name>
</gene>
<dbReference type="EMBL" id="BJXU01000025">
    <property type="protein sequence ID" value="GEN22770.1"/>
    <property type="molecule type" value="Genomic_DNA"/>
</dbReference>
<dbReference type="Proteomes" id="UP000321726">
    <property type="component" value="Unassembled WGS sequence"/>
</dbReference>
<dbReference type="STRING" id="44933.SAMN05660971_01692"/>
<organism evidence="3 4">
    <name type="scientific">Halomonas cupida</name>
    <dbReference type="NCBI Taxonomy" id="44933"/>
    <lineage>
        <taxon>Bacteria</taxon>
        <taxon>Pseudomonadati</taxon>
        <taxon>Pseudomonadota</taxon>
        <taxon>Gammaproteobacteria</taxon>
        <taxon>Oceanospirillales</taxon>
        <taxon>Halomonadaceae</taxon>
        <taxon>Halomonas</taxon>
    </lineage>
</organism>
<dbReference type="AlphaFoldDB" id="A0A1M7E9Z1"/>
<sequence>MTATNCSPRALWILVPWLVVLGGCNSALGPMTWQSGYRATAVPASDSRSDQLQAITPYTCDLFSEQKGIVTLPSGCANEINLQYMVERPQDLLYGREMGPAQAQPIANAARERLTDREQSRARSDRLREEARGIGSYATTGDM</sequence>
<feature type="compositionally biased region" description="Basic and acidic residues" evidence="1">
    <location>
        <begin position="110"/>
        <end position="132"/>
    </location>
</feature>
<name>A0A1M7E9Z1_9GAMM</name>
<dbReference type="RefSeq" id="WP_073434587.1">
    <property type="nucleotide sequence ID" value="NZ_BJXU01000025.1"/>
</dbReference>
<dbReference type="OrthoDB" id="6892976at2"/>
<evidence type="ECO:0000313" key="5">
    <source>
        <dbReference type="Proteomes" id="UP000321726"/>
    </source>
</evidence>
<evidence type="ECO:0000313" key="4">
    <source>
        <dbReference type="Proteomes" id="UP000184123"/>
    </source>
</evidence>
<evidence type="ECO:0000313" key="3">
    <source>
        <dbReference type="EMBL" id="SHL88582.1"/>
    </source>
</evidence>
<dbReference type="Proteomes" id="UP000184123">
    <property type="component" value="Unassembled WGS sequence"/>
</dbReference>
<proteinExistence type="predicted"/>